<feature type="compositionally biased region" description="Polar residues" evidence="1">
    <location>
        <begin position="44"/>
        <end position="65"/>
    </location>
</feature>
<evidence type="ECO:0000256" key="1">
    <source>
        <dbReference type="SAM" id="MobiDB-lite"/>
    </source>
</evidence>
<dbReference type="Pfam" id="PF10615">
    <property type="entry name" value="DUF2470"/>
    <property type="match status" value="2"/>
</dbReference>
<name>A0A8S9SJQ7_BRACR</name>
<accession>A0A8S9SJQ7</accession>
<feature type="domain" description="DUF2470" evidence="2">
    <location>
        <begin position="213"/>
        <end position="284"/>
    </location>
</feature>
<feature type="region of interest" description="Disordered" evidence="1">
    <location>
        <begin position="44"/>
        <end position="67"/>
    </location>
</feature>
<dbReference type="InterPro" id="IPR037119">
    <property type="entry name" value="Haem_oxidase_HugZ-like_sf"/>
</dbReference>
<feature type="domain" description="DUF2470" evidence="2">
    <location>
        <begin position="364"/>
        <end position="435"/>
    </location>
</feature>
<dbReference type="Gene3D" id="2.30.110.10">
    <property type="entry name" value="Electron Transport, Fmn-binding Protein, Chain A"/>
    <property type="match status" value="1"/>
</dbReference>
<comment type="caution">
    <text evidence="3">The sequence shown here is derived from an EMBL/GenBank/DDBJ whole genome shotgun (WGS) entry which is preliminary data.</text>
</comment>
<sequence>MKLLQTQSSALFNLLPSPNFTKPIDRRGFVTPKRYPSPPISLRCSVSTASDTPSTATNHHLSTNHKPFPAEVSRSIMELSSVGTLSTLTHDGWPLGVGARFAVEQDGTPILCLSRSFSPDKRSSLHVQLEQCGLRTPQCTIQGSISRPGDDNALKRVSATWRKKFGEEVEEDSLYVVAVDRVLQIEDFMEDGVWVASSDYKNASPDPLRDVAEDIVNQINANNMEDIFRFCNVYVDLDFVVSETKMIWMDRLGFDLRVWSPRGVYDVRIPFPMEVTDEKGAKSSFNGMSQLAWEVEKSYCPADFNKRVSATWRKKFGEEVEEDSLYVVAVDRVLQIEDFMEDGVWVASSDYKNASPDPLRDVAEDIVNQINANNMEDIFRFCNVYVDLDFVVSETKMIWMDRLGFDLRVWSPRGVYDVRIPFPMEVTDEKGAKSSFNGMSQLAWEVEKSYCPADFNKVKLLKQVVASSHKGGQ</sequence>
<organism evidence="3 4">
    <name type="scientific">Brassica cretica</name>
    <name type="common">Mustard</name>
    <dbReference type="NCBI Taxonomy" id="69181"/>
    <lineage>
        <taxon>Eukaryota</taxon>
        <taxon>Viridiplantae</taxon>
        <taxon>Streptophyta</taxon>
        <taxon>Embryophyta</taxon>
        <taxon>Tracheophyta</taxon>
        <taxon>Spermatophyta</taxon>
        <taxon>Magnoliopsida</taxon>
        <taxon>eudicotyledons</taxon>
        <taxon>Gunneridae</taxon>
        <taxon>Pentapetalae</taxon>
        <taxon>rosids</taxon>
        <taxon>malvids</taxon>
        <taxon>Brassicales</taxon>
        <taxon>Brassicaceae</taxon>
        <taxon>Brassiceae</taxon>
        <taxon>Brassica</taxon>
    </lineage>
</organism>
<dbReference type="SUPFAM" id="SSF50475">
    <property type="entry name" value="FMN-binding split barrel"/>
    <property type="match status" value="2"/>
</dbReference>
<dbReference type="InterPro" id="IPR019595">
    <property type="entry name" value="DUF2470"/>
</dbReference>
<dbReference type="PANTHER" id="PTHR13343:SF32">
    <property type="entry name" value="DUF2470 DOMAIN-CONTAINING PROTEIN"/>
    <property type="match status" value="1"/>
</dbReference>
<dbReference type="InterPro" id="IPR012349">
    <property type="entry name" value="Split_barrel_FMN-bd"/>
</dbReference>
<protein>
    <recommendedName>
        <fullName evidence="2">DUF2470 domain-containing protein</fullName>
    </recommendedName>
</protein>
<evidence type="ECO:0000259" key="2">
    <source>
        <dbReference type="Pfam" id="PF10615"/>
    </source>
</evidence>
<dbReference type="AlphaFoldDB" id="A0A8S9SJQ7"/>
<dbReference type="PANTHER" id="PTHR13343">
    <property type="entry name" value="CREG1 PROTEIN"/>
    <property type="match status" value="1"/>
</dbReference>
<dbReference type="Proteomes" id="UP000712600">
    <property type="component" value="Unassembled WGS sequence"/>
</dbReference>
<evidence type="ECO:0000313" key="4">
    <source>
        <dbReference type="Proteomes" id="UP000712600"/>
    </source>
</evidence>
<dbReference type="FunFam" id="2.30.110.10:FF:000015">
    <property type="entry name" value="Glutamyl-tRNA reductase-binding protein, chloroplastic"/>
    <property type="match status" value="1"/>
</dbReference>
<evidence type="ECO:0000313" key="3">
    <source>
        <dbReference type="EMBL" id="KAF3601538.1"/>
    </source>
</evidence>
<gene>
    <name evidence="3" type="ORF">F2Q69_00037643</name>
</gene>
<dbReference type="Gene3D" id="3.20.180.10">
    <property type="entry name" value="PNP-oxidase-like"/>
    <property type="match status" value="2"/>
</dbReference>
<dbReference type="EMBL" id="QGKX02000004">
    <property type="protein sequence ID" value="KAF3601538.1"/>
    <property type="molecule type" value="Genomic_DNA"/>
</dbReference>
<proteinExistence type="predicted"/>
<dbReference type="FunFam" id="3.20.180.10:FF:000001">
    <property type="entry name" value="Glutamyl-tRNA reductase-binding protein chloroplastic"/>
    <property type="match status" value="2"/>
</dbReference>
<dbReference type="GO" id="GO:0009507">
    <property type="term" value="C:chloroplast"/>
    <property type="evidence" value="ECO:0007669"/>
    <property type="project" value="TreeGrafter"/>
</dbReference>
<reference evidence="3" key="1">
    <citation type="submission" date="2019-12" db="EMBL/GenBank/DDBJ databases">
        <title>Genome sequencing and annotation of Brassica cretica.</title>
        <authorList>
            <person name="Studholme D.J."/>
            <person name="Sarris P."/>
        </authorList>
    </citation>
    <scope>NUCLEOTIDE SEQUENCE</scope>
    <source>
        <strain evidence="3">PFS-109/04</strain>
        <tissue evidence="3">Leaf</tissue>
    </source>
</reference>